<protein>
    <submittedName>
        <fullName evidence="1">Uncharacterized protein</fullName>
    </submittedName>
</protein>
<dbReference type="EMBL" id="JACEIK010001243">
    <property type="protein sequence ID" value="MCD7467552.1"/>
    <property type="molecule type" value="Genomic_DNA"/>
</dbReference>
<evidence type="ECO:0000313" key="1">
    <source>
        <dbReference type="EMBL" id="MCD7467552.1"/>
    </source>
</evidence>
<dbReference type="Proteomes" id="UP000823775">
    <property type="component" value="Unassembled WGS sequence"/>
</dbReference>
<organism evidence="1 2">
    <name type="scientific">Datura stramonium</name>
    <name type="common">Jimsonweed</name>
    <name type="synonym">Common thornapple</name>
    <dbReference type="NCBI Taxonomy" id="4076"/>
    <lineage>
        <taxon>Eukaryota</taxon>
        <taxon>Viridiplantae</taxon>
        <taxon>Streptophyta</taxon>
        <taxon>Embryophyta</taxon>
        <taxon>Tracheophyta</taxon>
        <taxon>Spermatophyta</taxon>
        <taxon>Magnoliopsida</taxon>
        <taxon>eudicotyledons</taxon>
        <taxon>Gunneridae</taxon>
        <taxon>Pentapetalae</taxon>
        <taxon>asterids</taxon>
        <taxon>lamiids</taxon>
        <taxon>Solanales</taxon>
        <taxon>Solanaceae</taxon>
        <taxon>Solanoideae</taxon>
        <taxon>Datureae</taxon>
        <taxon>Datura</taxon>
    </lineage>
</organism>
<reference evidence="1 2" key="1">
    <citation type="journal article" date="2021" name="BMC Genomics">
        <title>Datura genome reveals duplications of psychoactive alkaloid biosynthetic genes and high mutation rate following tissue culture.</title>
        <authorList>
            <person name="Rajewski A."/>
            <person name="Carter-House D."/>
            <person name="Stajich J."/>
            <person name="Litt A."/>
        </authorList>
    </citation>
    <scope>NUCLEOTIDE SEQUENCE [LARGE SCALE GENOMIC DNA]</scope>
    <source>
        <strain evidence="1">AR-01</strain>
    </source>
</reference>
<accession>A0ABS8TAE0</accession>
<gene>
    <name evidence="1" type="ORF">HAX54_005058</name>
</gene>
<sequence>MEIRPDAVQERRIMVSAGGGLPRVPVPRGTTSVYYTGGLPNFCCPGEMPYIIKAIAYVFSLMKIALYCMGKLPLTQDYLFVLLYRDRTRYGLPTYLVDAINQVSNVVPYKEYKYSILKEWVGGWRMLVGVDQVLNLVTLGPHIPLCRGLEHRVKCYTWQKGQSAGCVRLGASLSGNGGCILEASSLHLRRHILKKILVTFSSYRSSRVVLDQV</sequence>
<proteinExistence type="predicted"/>
<comment type="caution">
    <text evidence="1">The sequence shown here is derived from an EMBL/GenBank/DDBJ whole genome shotgun (WGS) entry which is preliminary data.</text>
</comment>
<evidence type="ECO:0000313" key="2">
    <source>
        <dbReference type="Proteomes" id="UP000823775"/>
    </source>
</evidence>
<keyword evidence="2" id="KW-1185">Reference proteome</keyword>
<name>A0ABS8TAE0_DATST</name>